<comment type="caution">
    <text evidence="1">The sequence shown here is derived from an EMBL/GenBank/DDBJ whole genome shotgun (WGS) entry which is preliminary data.</text>
</comment>
<name>A0A8X6J7X8_TRICU</name>
<dbReference type="Proteomes" id="UP000887116">
    <property type="component" value="Unassembled WGS sequence"/>
</dbReference>
<evidence type="ECO:0000313" key="2">
    <source>
        <dbReference type="Proteomes" id="UP000887116"/>
    </source>
</evidence>
<keyword evidence="2" id="KW-1185">Reference proteome</keyword>
<protein>
    <submittedName>
        <fullName evidence="1">Uncharacterized protein</fullName>
    </submittedName>
</protein>
<gene>
    <name evidence="1" type="ORF">TNCT_553891</name>
</gene>
<dbReference type="OrthoDB" id="6020750at2759"/>
<dbReference type="EMBL" id="BMAO01017226">
    <property type="protein sequence ID" value="GFR14168.1"/>
    <property type="molecule type" value="Genomic_DNA"/>
</dbReference>
<organism evidence="1 2">
    <name type="scientific">Trichonephila clavata</name>
    <name type="common">Joro spider</name>
    <name type="synonym">Nephila clavata</name>
    <dbReference type="NCBI Taxonomy" id="2740835"/>
    <lineage>
        <taxon>Eukaryota</taxon>
        <taxon>Metazoa</taxon>
        <taxon>Ecdysozoa</taxon>
        <taxon>Arthropoda</taxon>
        <taxon>Chelicerata</taxon>
        <taxon>Arachnida</taxon>
        <taxon>Araneae</taxon>
        <taxon>Araneomorphae</taxon>
        <taxon>Entelegynae</taxon>
        <taxon>Araneoidea</taxon>
        <taxon>Nephilidae</taxon>
        <taxon>Trichonephila</taxon>
    </lineage>
</organism>
<proteinExistence type="predicted"/>
<reference evidence="1" key="1">
    <citation type="submission" date="2020-07" db="EMBL/GenBank/DDBJ databases">
        <title>Multicomponent nature underlies the extraordinary mechanical properties of spider dragline silk.</title>
        <authorList>
            <person name="Kono N."/>
            <person name="Nakamura H."/>
            <person name="Mori M."/>
            <person name="Yoshida Y."/>
            <person name="Ohtoshi R."/>
            <person name="Malay A.D."/>
            <person name="Moran D.A.P."/>
            <person name="Tomita M."/>
            <person name="Numata K."/>
            <person name="Arakawa K."/>
        </authorList>
    </citation>
    <scope>NUCLEOTIDE SEQUENCE</scope>
</reference>
<dbReference type="AlphaFoldDB" id="A0A8X6J7X8"/>
<evidence type="ECO:0000313" key="1">
    <source>
        <dbReference type="EMBL" id="GFR14168.1"/>
    </source>
</evidence>
<sequence length="106" mass="12195">MTLIIPCNLQSFLIKPSSKRHYDEETRWKELRGLGGKNSISCKCELLTNLKSGVEGAKSKLLWQLRRIKEVLIGRGNNVKACIIKASQRLFRRPIHTLYPLELNYA</sequence>
<accession>A0A8X6J7X8</accession>